<name>A0A7H0GNP6_9BURK</name>
<evidence type="ECO:0000256" key="1">
    <source>
        <dbReference type="ARBA" id="ARBA00022490"/>
    </source>
</evidence>
<protein>
    <submittedName>
        <fullName evidence="6">DnaJ domain-containing protein</fullName>
    </submittedName>
</protein>
<dbReference type="PANTHER" id="PTHR43096:SF52">
    <property type="entry name" value="DNAJ HOMOLOG 1, MITOCHONDRIAL-RELATED"/>
    <property type="match status" value="1"/>
</dbReference>
<dbReference type="InterPro" id="IPR002939">
    <property type="entry name" value="DnaJ_C"/>
</dbReference>
<evidence type="ECO:0000313" key="7">
    <source>
        <dbReference type="Proteomes" id="UP000516028"/>
    </source>
</evidence>
<keyword evidence="1" id="KW-0963">Cytoplasm</keyword>
<dbReference type="AlphaFoldDB" id="A0A7H0GNP6"/>
<dbReference type="GO" id="GO:0051082">
    <property type="term" value="F:unfolded protein binding"/>
    <property type="evidence" value="ECO:0007669"/>
    <property type="project" value="InterPro"/>
</dbReference>
<feature type="compositionally biased region" description="Gly residues" evidence="4">
    <location>
        <begin position="123"/>
        <end position="136"/>
    </location>
</feature>
<dbReference type="KEGG" id="daer:H9K75_08640"/>
<keyword evidence="2" id="KW-0238">DNA-binding</keyword>
<evidence type="ECO:0000313" key="6">
    <source>
        <dbReference type="EMBL" id="QNP49912.1"/>
    </source>
</evidence>
<dbReference type="SMART" id="SM00271">
    <property type="entry name" value="DnaJ"/>
    <property type="match status" value="1"/>
</dbReference>
<sequence>MEFKDYYKILGVEKSASADEIKKAYRKLARKFHPDVSKEKDAAARMAEVNEANTVLSDPEKRAAYDNLGKESAYRAGQDFRPPPNWDAGFEFSDRGDGPGMDNADFSDFFEQMFGQAARAQRGGAGGASRSGGFRGGPPPSQRGEDHHAKIELDLLDAYTGAERMLTLRGAKFDENGQLVNQERQLQVTIPKGVREGQLIRLAGQGSPGYGGASNGDLFLEVQFKPDPRWRAQDRDVYQSVNVSPWEAELGGPIEVTTPSGATVEVNVPAHWKSGRKLRLKERGIPAATPGDLYLELHLVLPPANTDEQRAAYTAMSKAFAQFNPRSGQ</sequence>
<dbReference type="FunFam" id="2.60.260.20:FF:000008">
    <property type="entry name" value="Curved DNA-binding protein"/>
    <property type="match status" value="1"/>
</dbReference>
<feature type="domain" description="J" evidence="5">
    <location>
        <begin position="5"/>
        <end position="69"/>
    </location>
</feature>
<accession>A0A7H0GNP6</accession>
<dbReference type="CDD" id="cd06257">
    <property type="entry name" value="DnaJ"/>
    <property type="match status" value="1"/>
</dbReference>
<dbReference type="InterPro" id="IPR001623">
    <property type="entry name" value="DnaJ_domain"/>
</dbReference>
<dbReference type="Gene3D" id="2.60.260.20">
    <property type="entry name" value="Urease metallochaperone UreE, N-terminal domain"/>
    <property type="match status" value="2"/>
</dbReference>
<dbReference type="EMBL" id="CP060783">
    <property type="protein sequence ID" value="QNP49912.1"/>
    <property type="molecule type" value="Genomic_DNA"/>
</dbReference>
<dbReference type="GO" id="GO:0042026">
    <property type="term" value="P:protein refolding"/>
    <property type="evidence" value="ECO:0007669"/>
    <property type="project" value="TreeGrafter"/>
</dbReference>
<evidence type="ECO:0000256" key="4">
    <source>
        <dbReference type="SAM" id="MobiDB-lite"/>
    </source>
</evidence>
<dbReference type="RefSeq" id="WP_187725452.1">
    <property type="nucleotide sequence ID" value="NZ_CP060783.1"/>
</dbReference>
<dbReference type="PRINTS" id="PR00625">
    <property type="entry name" value="JDOMAIN"/>
</dbReference>
<evidence type="ECO:0000259" key="5">
    <source>
        <dbReference type="PROSITE" id="PS50076"/>
    </source>
</evidence>
<dbReference type="PANTHER" id="PTHR43096">
    <property type="entry name" value="DNAJ HOMOLOG 1, MITOCHONDRIAL-RELATED"/>
    <property type="match status" value="1"/>
</dbReference>
<dbReference type="Proteomes" id="UP000516028">
    <property type="component" value="Chromosome"/>
</dbReference>
<dbReference type="CDD" id="cd10747">
    <property type="entry name" value="DnaJ_C"/>
    <property type="match status" value="1"/>
</dbReference>
<dbReference type="GO" id="GO:0003677">
    <property type="term" value="F:DNA binding"/>
    <property type="evidence" value="ECO:0007669"/>
    <property type="project" value="UniProtKB-KW"/>
</dbReference>
<keyword evidence="7" id="KW-1185">Reference proteome</keyword>
<dbReference type="Pfam" id="PF01556">
    <property type="entry name" value="DnaJ_C"/>
    <property type="match status" value="1"/>
</dbReference>
<dbReference type="InterPro" id="IPR036869">
    <property type="entry name" value="J_dom_sf"/>
</dbReference>
<dbReference type="SUPFAM" id="SSF46565">
    <property type="entry name" value="Chaperone J-domain"/>
    <property type="match status" value="1"/>
</dbReference>
<reference evidence="6 7" key="1">
    <citation type="submission" date="2020-08" db="EMBL/GenBank/DDBJ databases">
        <title>Genome sequence of Diaphorobacter aerolatus KACC 16536T.</title>
        <authorList>
            <person name="Hyun D.-W."/>
            <person name="Bae J.-W."/>
        </authorList>
    </citation>
    <scope>NUCLEOTIDE SEQUENCE [LARGE SCALE GENOMIC DNA]</scope>
    <source>
        <strain evidence="6 7">KACC 16536</strain>
    </source>
</reference>
<proteinExistence type="predicted"/>
<evidence type="ECO:0000256" key="3">
    <source>
        <dbReference type="ARBA" id="ARBA00023186"/>
    </source>
</evidence>
<evidence type="ECO:0000256" key="2">
    <source>
        <dbReference type="ARBA" id="ARBA00023125"/>
    </source>
</evidence>
<gene>
    <name evidence="6" type="ORF">H9K75_08640</name>
</gene>
<dbReference type="SUPFAM" id="SSF49493">
    <property type="entry name" value="HSP40/DnaJ peptide-binding domain"/>
    <property type="match status" value="2"/>
</dbReference>
<dbReference type="PROSITE" id="PS50076">
    <property type="entry name" value="DNAJ_2"/>
    <property type="match status" value="1"/>
</dbReference>
<keyword evidence="3" id="KW-0143">Chaperone</keyword>
<organism evidence="6 7">
    <name type="scientific">Diaphorobacter aerolatus</name>
    <dbReference type="NCBI Taxonomy" id="1288495"/>
    <lineage>
        <taxon>Bacteria</taxon>
        <taxon>Pseudomonadati</taxon>
        <taxon>Pseudomonadota</taxon>
        <taxon>Betaproteobacteria</taxon>
        <taxon>Burkholderiales</taxon>
        <taxon>Comamonadaceae</taxon>
        <taxon>Diaphorobacter</taxon>
    </lineage>
</organism>
<dbReference type="InterPro" id="IPR008971">
    <property type="entry name" value="HSP40/DnaJ_pept-bd"/>
</dbReference>
<dbReference type="Gene3D" id="1.10.287.110">
    <property type="entry name" value="DnaJ domain"/>
    <property type="match status" value="1"/>
</dbReference>
<dbReference type="Pfam" id="PF00226">
    <property type="entry name" value="DnaJ"/>
    <property type="match status" value="1"/>
</dbReference>
<feature type="region of interest" description="Disordered" evidence="4">
    <location>
        <begin position="120"/>
        <end position="146"/>
    </location>
</feature>
<dbReference type="GO" id="GO:0005737">
    <property type="term" value="C:cytoplasm"/>
    <property type="evidence" value="ECO:0007669"/>
    <property type="project" value="TreeGrafter"/>
</dbReference>